<comment type="caution">
    <text evidence="1">The sequence shown here is derived from an EMBL/GenBank/DDBJ whole genome shotgun (WGS) entry which is preliminary data.</text>
</comment>
<evidence type="ECO:0000313" key="2">
    <source>
        <dbReference type="Proteomes" id="UP001239111"/>
    </source>
</evidence>
<reference evidence="1" key="1">
    <citation type="submission" date="2023-04" db="EMBL/GenBank/DDBJ databases">
        <title>A chromosome-level genome assembly of the parasitoid wasp Eretmocerus hayati.</title>
        <authorList>
            <person name="Zhong Y."/>
            <person name="Liu S."/>
            <person name="Liu Y."/>
        </authorList>
    </citation>
    <scope>NUCLEOTIDE SEQUENCE</scope>
    <source>
        <strain evidence="1">ZJU_SS_LIU_2023</strain>
    </source>
</reference>
<gene>
    <name evidence="1" type="ORF">QAD02_010890</name>
</gene>
<sequence>MAPRDFSSTTAAIFGIRLYEVEGYETYSVVRSEKNLAIMDESKCREHLSNEELDSTPIWDEVAKGSVLCTRGPPTLSQSDAGGALLAGDIVIGVNRFRDLRNWKDGSVNYHVNIAFYMDFIKSKVGCGALRWGKISEID</sequence>
<proteinExistence type="predicted"/>
<name>A0ACC2NVI3_9HYME</name>
<organism evidence="1 2">
    <name type="scientific">Eretmocerus hayati</name>
    <dbReference type="NCBI Taxonomy" id="131215"/>
    <lineage>
        <taxon>Eukaryota</taxon>
        <taxon>Metazoa</taxon>
        <taxon>Ecdysozoa</taxon>
        <taxon>Arthropoda</taxon>
        <taxon>Hexapoda</taxon>
        <taxon>Insecta</taxon>
        <taxon>Pterygota</taxon>
        <taxon>Neoptera</taxon>
        <taxon>Endopterygota</taxon>
        <taxon>Hymenoptera</taxon>
        <taxon>Apocrita</taxon>
        <taxon>Proctotrupomorpha</taxon>
        <taxon>Chalcidoidea</taxon>
        <taxon>Aphelinidae</taxon>
        <taxon>Aphelininae</taxon>
        <taxon>Eretmocerus</taxon>
    </lineage>
</organism>
<dbReference type="Proteomes" id="UP001239111">
    <property type="component" value="Chromosome 2"/>
</dbReference>
<dbReference type="EMBL" id="CM056742">
    <property type="protein sequence ID" value="KAJ8675104.1"/>
    <property type="molecule type" value="Genomic_DNA"/>
</dbReference>
<keyword evidence="2" id="KW-1185">Reference proteome</keyword>
<protein>
    <submittedName>
        <fullName evidence="1">Uncharacterized protein</fullName>
    </submittedName>
</protein>
<accession>A0ACC2NVI3</accession>
<evidence type="ECO:0000313" key="1">
    <source>
        <dbReference type="EMBL" id="KAJ8675104.1"/>
    </source>
</evidence>